<reference evidence="2 3" key="1">
    <citation type="submission" date="2023-12" db="EMBL/GenBank/DDBJ databases">
        <title>Marinobacter qingdaonensis sp. nov., isolated from the intertidal sediment of Qingdao, PR China.</title>
        <authorList>
            <person name="Li Y."/>
        </authorList>
    </citation>
    <scope>NUCLEOTIDE SEQUENCE [LARGE SCALE GENOMIC DNA]</scope>
    <source>
        <strain evidence="2 3">ASW11-75</strain>
    </source>
</reference>
<dbReference type="PANTHER" id="PTHR39339:SF1">
    <property type="entry name" value="CHAD DOMAIN-CONTAINING PROTEIN"/>
    <property type="match status" value="1"/>
</dbReference>
<dbReference type="Gene3D" id="3.40.50.1240">
    <property type="entry name" value="Phosphoglycerate mutase-like"/>
    <property type="match status" value="1"/>
</dbReference>
<dbReference type="Proteomes" id="UP001305746">
    <property type="component" value="Unassembled WGS sequence"/>
</dbReference>
<dbReference type="SUPFAM" id="SSF53254">
    <property type="entry name" value="Phosphoglycerate mutase-like"/>
    <property type="match status" value="1"/>
</dbReference>
<sequence length="450" mass="51281">MKHLFLIRHAKSSWADDTLHDRERPLNARGQRQLVPLGRALARAGAFAGKVCASPAARAQQTLAGIRPAGLPETAAQTDPALYTFDRRRLADWLKRCDGAETLAIVGHNPALLELAQWLLKHPPQQLPTASFLHLRLPIAHWHQLAKGKARLESLQTPNDFSYTEFARKRRKRADTDGSRPDRDIPAALSHQLQWLAQLEPGVRLGLDEEFLHQYRIALRRSRAIAEAVQAVTGDKHLLPAIKGLKRAARATSTLRDLHVWLGQLPGLGADNDDVVTALHTYFERQADEQQAALVQRLDSNRHRRDLTDWQALVESRQFRRLTAGLQPGDIRTAVAQRIREYNRRTAELLFDSPDGDVHRLRKLLKRIRYLMELDRAGWKPTLKEVKQRQQLFGRFQDLHAQVELMRQFERDAPDTLPAAVANLRRELEWQKADARRQTLALRGLDGPTL</sequence>
<dbReference type="EMBL" id="JAYDCJ010000003">
    <property type="protein sequence ID" value="MEA1079896.1"/>
    <property type="molecule type" value="Genomic_DNA"/>
</dbReference>
<accession>A0ABU5NVT0</accession>
<comment type="caution">
    <text evidence="2">The sequence shown here is derived from an EMBL/GenBank/DDBJ whole genome shotgun (WGS) entry which is preliminary data.</text>
</comment>
<dbReference type="Gene3D" id="1.40.20.10">
    <property type="entry name" value="CHAD domain"/>
    <property type="match status" value="1"/>
</dbReference>
<name>A0ABU5NVT0_9GAMM</name>
<dbReference type="SMART" id="SM00855">
    <property type="entry name" value="PGAM"/>
    <property type="match status" value="1"/>
</dbReference>
<evidence type="ECO:0000313" key="2">
    <source>
        <dbReference type="EMBL" id="MEA1079896.1"/>
    </source>
</evidence>
<gene>
    <name evidence="2" type="ORF">U5822_04415</name>
</gene>
<feature type="domain" description="CHAD" evidence="1">
    <location>
        <begin position="178"/>
        <end position="447"/>
    </location>
</feature>
<dbReference type="InterPro" id="IPR013078">
    <property type="entry name" value="His_Pase_superF_clade-1"/>
</dbReference>
<dbReference type="InterPro" id="IPR038186">
    <property type="entry name" value="CHAD_dom_sf"/>
</dbReference>
<dbReference type="Pfam" id="PF05235">
    <property type="entry name" value="CHAD"/>
    <property type="match status" value="1"/>
</dbReference>
<dbReference type="SMART" id="SM00880">
    <property type="entry name" value="CHAD"/>
    <property type="match status" value="1"/>
</dbReference>
<keyword evidence="3" id="KW-1185">Reference proteome</keyword>
<protein>
    <submittedName>
        <fullName evidence="2">CHAD domain-containing protein</fullName>
    </submittedName>
</protein>
<dbReference type="PROSITE" id="PS51708">
    <property type="entry name" value="CHAD"/>
    <property type="match status" value="1"/>
</dbReference>
<organism evidence="2 3">
    <name type="scientific">Marinobacter qingdaonensis</name>
    <dbReference type="NCBI Taxonomy" id="3108486"/>
    <lineage>
        <taxon>Bacteria</taxon>
        <taxon>Pseudomonadati</taxon>
        <taxon>Pseudomonadota</taxon>
        <taxon>Gammaproteobacteria</taxon>
        <taxon>Pseudomonadales</taxon>
        <taxon>Marinobacteraceae</taxon>
        <taxon>Marinobacter</taxon>
    </lineage>
</organism>
<proteinExistence type="predicted"/>
<evidence type="ECO:0000259" key="1">
    <source>
        <dbReference type="PROSITE" id="PS51708"/>
    </source>
</evidence>
<dbReference type="PANTHER" id="PTHR39339">
    <property type="entry name" value="SLR1444 PROTEIN"/>
    <property type="match status" value="1"/>
</dbReference>
<dbReference type="InterPro" id="IPR029033">
    <property type="entry name" value="His_PPase_superfam"/>
</dbReference>
<dbReference type="CDD" id="cd07067">
    <property type="entry name" value="HP_PGM_like"/>
    <property type="match status" value="1"/>
</dbReference>
<dbReference type="InterPro" id="IPR007899">
    <property type="entry name" value="CHAD_dom"/>
</dbReference>
<evidence type="ECO:0000313" key="3">
    <source>
        <dbReference type="Proteomes" id="UP001305746"/>
    </source>
</evidence>
<dbReference type="RefSeq" id="WP_322854415.1">
    <property type="nucleotide sequence ID" value="NZ_JAYDCJ010000003.1"/>
</dbReference>